<protein>
    <submittedName>
        <fullName evidence="1">Uncharacterized protein</fullName>
    </submittedName>
</protein>
<sequence>MAPSLRKRYTSQLFAAESTTAAIQHLSEFHKIERPSGSVADDDDIDTTNASEAFQLVMPFNEDEYKQKLIDWAIKLHLSYREVTDASTIDLLTEYVAVCAHFVDGNGHPRTLLLGFPRRHGGHTGGDLAALVKPVILQYGIGDKLGSFVMDNADDNDKCLEVHFYSAKESARGRKNLIEASEEQRIALWSIKGVVGKLHNFVTYVNRNDARRELLKARMRITKTSDGNLFVGVLLNDGGIRWNATYYMIERALKCRPAIDLYQAQWKPPDRNDKHKNDFRRRLARA</sequence>
<name>A0ACC4DEG8_PURLI</name>
<organism evidence="1 2">
    <name type="scientific">Purpureocillium lilacinum</name>
    <name type="common">Paecilomyces lilacinus</name>
    <dbReference type="NCBI Taxonomy" id="33203"/>
    <lineage>
        <taxon>Eukaryota</taxon>
        <taxon>Fungi</taxon>
        <taxon>Dikarya</taxon>
        <taxon>Ascomycota</taxon>
        <taxon>Pezizomycotina</taxon>
        <taxon>Sordariomycetes</taxon>
        <taxon>Hypocreomycetidae</taxon>
        <taxon>Hypocreales</taxon>
        <taxon>Ophiocordycipitaceae</taxon>
        <taxon>Purpureocillium</taxon>
    </lineage>
</organism>
<dbReference type="EMBL" id="JBGNUJ010000010">
    <property type="protein sequence ID" value="KAL3954477.1"/>
    <property type="molecule type" value="Genomic_DNA"/>
</dbReference>
<evidence type="ECO:0000313" key="1">
    <source>
        <dbReference type="EMBL" id="KAL3954477.1"/>
    </source>
</evidence>
<comment type="caution">
    <text evidence="1">The sequence shown here is derived from an EMBL/GenBank/DDBJ whole genome shotgun (WGS) entry which is preliminary data.</text>
</comment>
<dbReference type="Proteomes" id="UP001638806">
    <property type="component" value="Unassembled WGS sequence"/>
</dbReference>
<reference evidence="1" key="1">
    <citation type="submission" date="2024-12" db="EMBL/GenBank/DDBJ databases">
        <title>Comparative genomics and development of molecular markers within Purpureocillium lilacinum and among Purpureocillium species.</title>
        <authorList>
            <person name="Yeh Z.-Y."/>
            <person name="Ni N.-T."/>
            <person name="Lo P.-H."/>
            <person name="Mushyakhwo K."/>
            <person name="Lin C.-F."/>
            <person name="Nai Y.-S."/>
        </authorList>
    </citation>
    <scope>NUCLEOTIDE SEQUENCE</scope>
    <source>
        <strain evidence="1">NCHU-NPUST-175</strain>
    </source>
</reference>
<accession>A0ACC4DEG8</accession>
<keyword evidence="2" id="KW-1185">Reference proteome</keyword>
<evidence type="ECO:0000313" key="2">
    <source>
        <dbReference type="Proteomes" id="UP001638806"/>
    </source>
</evidence>
<proteinExistence type="predicted"/>
<gene>
    <name evidence="1" type="ORF">ACCO45_010040</name>
</gene>